<evidence type="ECO:0008006" key="4">
    <source>
        <dbReference type="Google" id="ProtNLM"/>
    </source>
</evidence>
<organism evidence="2 3">
    <name type="scientific">Aspergillus cavernicola</name>
    <dbReference type="NCBI Taxonomy" id="176166"/>
    <lineage>
        <taxon>Eukaryota</taxon>
        <taxon>Fungi</taxon>
        <taxon>Dikarya</taxon>
        <taxon>Ascomycota</taxon>
        <taxon>Pezizomycotina</taxon>
        <taxon>Eurotiomycetes</taxon>
        <taxon>Eurotiomycetidae</taxon>
        <taxon>Eurotiales</taxon>
        <taxon>Aspergillaceae</taxon>
        <taxon>Aspergillus</taxon>
        <taxon>Aspergillus subgen. Nidulantes</taxon>
    </lineage>
</organism>
<accession>A0ABR4IL31</accession>
<evidence type="ECO:0000313" key="3">
    <source>
        <dbReference type="Proteomes" id="UP001610335"/>
    </source>
</evidence>
<reference evidence="2 3" key="1">
    <citation type="submission" date="2024-07" db="EMBL/GenBank/DDBJ databases">
        <title>Section-level genome sequencing and comparative genomics of Aspergillus sections Usti and Cavernicolus.</title>
        <authorList>
            <consortium name="Lawrence Berkeley National Laboratory"/>
            <person name="Nybo J.L."/>
            <person name="Vesth T.C."/>
            <person name="Theobald S."/>
            <person name="Frisvad J.C."/>
            <person name="Larsen T.O."/>
            <person name="Kjaerboelling I."/>
            <person name="Rothschild-Mancinelli K."/>
            <person name="Lyhne E.K."/>
            <person name="Kogle M.E."/>
            <person name="Barry K."/>
            <person name="Clum A."/>
            <person name="Na H."/>
            <person name="Ledsgaard L."/>
            <person name="Lin J."/>
            <person name="Lipzen A."/>
            <person name="Kuo A."/>
            <person name="Riley R."/>
            <person name="Mondo S."/>
            <person name="LaButti K."/>
            <person name="Haridas S."/>
            <person name="Pangalinan J."/>
            <person name="Salamov A.A."/>
            <person name="Simmons B.A."/>
            <person name="Magnuson J.K."/>
            <person name="Chen J."/>
            <person name="Drula E."/>
            <person name="Henrissat B."/>
            <person name="Wiebenga A."/>
            <person name="Lubbers R.J."/>
            <person name="Gomes A.C."/>
            <person name="Makela M.R."/>
            <person name="Stajich J."/>
            <person name="Grigoriev I.V."/>
            <person name="Mortensen U.H."/>
            <person name="De vries R.P."/>
            <person name="Baker S.E."/>
            <person name="Andersen M.R."/>
        </authorList>
    </citation>
    <scope>NUCLEOTIDE SEQUENCE [LARGE SCALE GENOMIC DNA]</scope>
    <source>
        <strain evidence="2 3">CBS 600.67</strain>
    </source>
</reference>
<proteinExistence type="predicted"/>
<gene>
    <name evidence="2" type="ORF">BDW59DRAFT_143186</name>
</gene>
<name>A0ABR4IL31_9EURO</name>
<keyword evidence="1" id="KW-1133">Transmembrane helix</keyword>
<protein>
    <recommendedName>
        <fullName evidence="4">Secreted protein</fullName>
    </recommendedName>
</protein>
<sequence length="79" mass="9496">MYFFFLQCFAQAPFLFCPRHILSQIDMCSFLISACILFIMRLMAFKFFLATNPREKGRLFFDFVYFRFCTMNSDNALKL</sequence>
<evidence type="ECO:0000313" key="2">
    <source>
        <dbReference type="EMBL" id="KAL2828485.1"/>
    </source>
</evidence>
<comment type="caution">
    <text evidence="2">The sequence shown here is derived from an EMBL/GenBank/DDBJ whole genome shotgun (WGS) entry which is preliminary data.</text>
</comment>
<keyword evidence="1" id="KW-0812">Transmembrane</keyword>
<evidence type="ECO:0000256" key="1">
    <source>
        <dbReference type="SAM" id="Phobius"/>
    </source>
</evidence>
<dbReference type="Proteomes" id="UP001610335">
    <property type="component" value="Unassembled WGS sequence"/>
</dbReference>
<dbReference type="EMBL" id="JBFXLS010000020">
    <property type="protein sequence ID" value="KAL2828485.1"/>
    <property type="molecule type" value="Genomic_DNA"/>
</dbReference>
<feature type="transmembrane region" description="Helical" evidence="1">
    <location>
        <begin position="29"/>
        <end position="49"/>
    </location>
</feature>
<keyword evidence="3" id="KW-1185">Reference proteome</keyword>
<keyword evidence="1" id="KW-0472">Membrane</keyword>